<dbReference type="EMBL" id="KN822206">
    <property type="protein sequence ID" value="KIM52580.1"/>
    <property type="molecule type" value="Genomic_DNA"/>
</dbReference>
<gene>
    <name evidence="1" type="ORF">SCLCIDRAFT_32537</name>
</gene>
<proteinExistence type="predicted"/>
<dbReference type="AlphaFoldDB" id="A0A0C3CVJ1"/>
<name>A0A0C3CVJ1_9AGAM</name>
<dbReference type="HOGENOM" id="CLU_1327075_0_0_1"/>
<reference evidence="1 2" key="1">
    <citation type="submission" date="2014-04" db="EMBL/GenBank/DDBJ databases">
        <authorList>
            <consortium name="DOE Joint Genome Institute"/>
            <person name="Kuo A."/>
            <person name="Kohler A."/>
            <person name="Nagy L.G."/>
            <person name="Floudas D."/>
            <person name="Copeland A."/>
            <person name="Barry K.W."/>
            <person name="Cichocki N."/>
            <person name="Veneault-Fourrey C."/>
            <person name="LaButti K."/>
            <person name="Lindquist E.A."/>
            <person name="Lipzen A."/>
            <person name="Lundell T."/>
            <person name="Morin E."/>
            <person name="Murat C."/>
            <person name="Sun H."/>
            <person name="Tunlid A."/>
            <person name="Henrissat B."/>
            <person name="Grigoriev I.V."/>
            <person name="Hibbett D.S."/>
            <person name="Martin F."/>
            <person name="Nordberg H.P."/>
            <person name="Cantor M.N."/>
            <person name="Hua S.X."/>
        </authorList>
    </citation>
    <scope>NUCLEOTIDE SEQUENCE [LARGE SCALE GENOMIC DNA]</scope>
    <source>
        <strain evidence="1 2">Foug A</strain>
    </source>
</reference>
<organism evidence="1 2">
    <name type="scientific">Scleroderma citrinum Foug A</name>
    <dbReference type="NCBI Taxonomy" id="1036808"/>
    <lineage>
        <taxon>Eukaryota</taxon>
        <taxon>Fungi</taxon>
        <taxon>Dikarya</taxon>
        <taxon>Basidiomycota</taxon>
        <taxon>Agaricomycotina</taxon>
        <taxon>Agaricomycetes</taxon>
        <taxon>Agaricomycetidae</taxon>
        <taxon>Boletales</taxon>
        <taxon>Sclerodermatineae</taxon>
        <taxon>Sclerodermataceae</taxon>
        <taxon>Scleroderma</taxon>
    </lineage>
</organism>
<evidence type="ECO:0000313" key="2">
    <source>
        <dbReference type="Proteomes" id="UP000053989"/>
    </source>
</evidence>
<dbReference type="OrthoDB" id="2693377at2759"/>
<keyword evidence="2" id="KW-1185">Reference proteome</keyword>
<reference evidence="2" key="2">
    <citation type="submission" date="2015-01" db="EMBL/GenBank/DDBJ databases">
        <title>Evolutionary Origins and Diversification of the Mycorrhizal Mutualists.</title>
        <authorList>
            <consortium name="DOE Joint Genome Institute"/>
            <consortium name="Mycorrhizal Genomics Consortium"/>
            <person name="Kohler A."/>
            <person name="Kuo A."/>
            <person name="Nagy L.G."/>
            <person name="Floudas D."/>
            <person name="Copeland A."/>
            <person name="Barry K.W."/>
            <person name="Cichocki N."/>
            <person name="Veneault-Fourrey C."/>
            <person name="LaButti K."/>
            <person name="Lindquist E.A."/>
            <person name="Lipzen A."/>
            <person name="Lundell T."/>
            <person name="Morin E."/>
            <person name="Murat C."/>
            <person name="Riley R."/>
            <person name="Ohm R."/>
            <person name="Sun H."/>
            <person name="Tunlid A."/>
            <person name="Henrissat B."/>
            <person name="Grigoriev I.V."/>
            <person name="Hibbett D.S."/>
            <person name="Martin F."/>
        </authorList>
    </citation>
    <scope>NUCLEOTIDE SEQUENCE [LARGE SCALE GENOMIC DNA]</scope>
    <source>
        <strain evidence="2">Foug A</strain>
    </source>
</reference>
<protein>
    <submittedName>
        <fullName evidence="1">Uncharacterized protein</fullName>
    </submittedName>
</protein>
<accession>A0A0C3CVJ1</accession>
<dbReference type="Proteomes" id="UP000053989">
    <property type="component" value="Unassembled WGS sequence"/>
</dbReference>
<sequence>MINAHTRRVGLMLATPSDSSSISNGGHPVIPVKRQLSEDLHGTYPQKKVARPVALDSGSRGHQAVSLKRKCSERFLDVHPPNKVARPAGGGPPGHLLAPLKRKCSLGTHSLNKVARIAAQGIDLALVRLRSNKVSSSHQQYLQGDDSIRTCAIWSLPNKLLILIAAYLPRCHAPNTFVILHTRTSPAYEEEFMKMDYPDVRNEYSTS</sequence>
<dbReference type="InParanoid" id="A0A0C3CVJ1"/>
<evidence type="ECO:0000313" key="1">
    <source>
        <dbReference type="EMBL" id="KIM52580.1"/>
    </source>
</evidence>